<sequence length="66" mass="7374">MEDLNVQTIAIPVEEYKELLQKQTELSLIYHKGAGGSVYDIGNFVLDLMLAVHPELITKQEATDAE</sequence>
<reference evidence="1" key="1">
    <citation type="journal article" date="2021" name="Proc. Natl. Acad. Sci. U.S.A.">
        <title>A Catalog of Tens of Thousands of Viruses from Human Metagenomes Reveals Hidden Associations with Chronic Diseases.</title>
        <authorList>
            <person name="Tisza M.J."/>
            <person name="Buck C.B."/>
        </authorList>
    </citation>
    <scope>NUCLEOTIDE SEQUENCE</scope>
    <source>
        <strain evidence="1">CtyaR3</strain>
    </source>
</reference>
<protein>
    <submittedName>
        <fullName evidence="1">Uncharacterized protein</fullName>
    </submittedName>
</protein>
<organism evidence="1">
    <name type="scientific">Caudovirales sp. ctyaR3</name>
    <dbReference type="NCBI Taxonomy" id="2827640"/>
    <lineage>
        <taxon>Viruses</taxon>
        <taxon>Duplodnaviria</taxon>
        <taxon>Heunggongvirae</taxon>
        <taxon>Uroviricota</taxon>
        <taxon>Caudoviricetes</taxon>
    </lineage>
</organism>
<name>A0A8S5T575_9CAUD</name>
<proteinExistence type="predicted"/>
<evidence type="ECO:0000313" key="1">
    <source>
        <dbReference type="EMBL" id="DAF58135.1"/>
    </source>
</evidence>
<accession>A0A8S5T575</accession>
<dbReference type="EMBL" id="BK032746">
    <property type="protein sequence ID" value="DAF58135.1"/>
    <property type="molecule type" value="Genomic_DNA"/>
</dbReference>